<keyword evidence="3 6" id="KW-0812">Transmembrane</keyword>
<dbReference type="Pfam" id="PF01810">
    <property type="entry name" value="LysE"/>
    <property type="match status" value="1"/>
</dbReference>
<name>A0ABW0KC09_9BACL</name>
<keyword evidence="2" id="KW-1003">Cell membrane</keyword>
<evidence type="ECO:0000256" key="3">
    <source>
        <dbReference type="ARBA" id="ARBA00022692"/>
    </source>
</evidence>
<feature type="transmembrane region" description="Helical" evidence="6">
    <location>
        <begin position="82"/>
        <end position="102"/>
    </location>
</feature>
<dbReference type="InterPro" id="IPR001123">
    <property type="entry name" value="LeuE-type"/>
</dbReference>
<keyword evidence="4 6" id="KW-1133">Transmembrane helix</keyword>
<reference evidence="8" key="1">
    <citation type="journal article" date="2019" name="Int. J. Syst. Evol. Microbiol.">
        <title>The Global Catalogue of Microorganisms (GCM) 10K type strain sequencing project: providing services to taxonomists for standard genome sequencing and annotation.</title>
        <authorList>
            <consortium name="The Broad Institute Genomics Platform"/>
            <consortium name="The Broad Institute Genome Sequencing Center for Infectious Disease"/>
            <person name="Wu L."/>
            <person name="Ma J."/>
        </authorList>
    </citation>
    <scope>NUCLEOTIDE SEQUENCE [LARGE SCALE GENOMIC DNA]</scope>
    <source>
        <strain evidence="8">KACC 11904</strain>
    </source>
</reference>
<feature type="transmembrane region" description="Helical" evidence="6">
    <location>
        <begin position="123"/>
        <end position="147"/>
    </location>
</feature>
<keyword evidence="8" id="KW-1185">Reference proteome</keyword>
<comment type="subcellular location">
    <subcellularLocation>
        <location evidence="1">Cell membrane</location>
        <topology evidence="1">Multi-pass membrane protein</topology>
    </subcellularLocation>
</comment>
<feature type="transmembrane region" description="Helical" evidence="6">
    <location>
        <begin position="49"/>
        <end position="70"/>
    </location>
</feature>
<organism evidence="7 8">
    <name type="scientific">Paenibacillus aestuarii</name>
    <dbReference type="NCBI Taxonomy" id="516965"/>
    <lineage>
        <taxon>Bacteria</taxon>
        <taxon>Bacillati</taxon>
        <taxon>Bacillota</taxon>
        <taxon>Bacilli</taxon>
        <taxon>Bacillales</taxon>
        <taxon>Paenibacillaceae</taxon>
        <taxon>Paenibacillus</taxon>
    </lineage>
</organism>
<evidence type="ECO:0000256" key="4">
    <source>
        <dbReference type="ARBA" id="ARBA00022989"/>
    </source>
</evidence>
<proteinExistence type="predicted"/>
<dbReference type="Proteomes" id="UP001596044">
    <property type="component" value="Unassembled WGS sequence"/>
</dbReference>
<feature type="transmembrane region" description="Helical" evidence="6">
    <location>
        <begin position="12"/>
        <end position="37"/>
    </location>
</feature>
<dbReference type="EMBL" id="JBHSMJ010000029">
    <property type="protein sequence ID" value="MFC5450814.1"/>
    <property type="molecule type" value="Genomic_DNA"/>
</dbReference>
<dbReference type="PANTHER" id="PTHR30086">
    <property type="entry name" value="ARGININE EXPORTER PROTEIN ARGO"/>
    <property type="match status" value="1"/>
</dbReference>
<comment type="caution">
    <text evidence="7">The sequence shown here is derived from an EMBL/GenBank/DDBJ whole genome shotgun (WGS) entry which is preliminary data.</text>
</comment>
<evidence type="ECO:0000256" key="1">
    <source>
        <dbReference type="ARBA" id="ARBA00004651"/>
    </source>
</evidence>
<gene>
    <name evidence="7" type="ORF">ACFPOG_21395</name>
</gene>
<sequence>MQTSKKEDQPMLYPLLKGIILGLSIAAPVGPIGILCIRRTLTLGRLHGFLSGLGAATADACYGFMAGFGLTLVTSFLLDQRMLLQGAGGLFLLYLGVQTYRANPARDPAKASSKTLFKSYASTLMLTITNPMTILSFVGVFAGLGIGHEQGNWLSATSLVAGVFIGSALWWLMLCLAVGLLRERLHTEAFRWINRISGSIVIIFGILALLGIMKGD</sequence>
<evidence type="ECO:0000313" key="7">
    <source>
        <dbReference type="EMBL" id="MFC5450814.1"/>
    </source>
</evidence>
<evidence type="ECO:0000256" key="5">
    <source>
        <dbReference type="ARBA" id="ARBA00023136"/>
    </source>
</evidence>
<dbReference type="PANTHER" id="PTHR30086:SF20">
    <property type="entry name" value="ARGININE EXPORTER PROTEIN ARGO-RELATED"/>
    <property type="match status" value="1"/>
</dbReference>
<accession>A0ABW0KC09</accession>
<protein>
    <submittedName>
        <fullName evidence="7">LysE family translocator</fullName>
    </submittedName>
</protein>
<evidence type="ECO:0000256" key="6">
    <source>
        <dbReference type="SAM" id="Phobius"/>
    </source>
</evidence>
<evidence type="ECO:0000256" key="2">
    <source>
        <dbReference type="ARBA" id="ARBA00022475"/>
    </source>
</evidence>
<keyword evidence="5 6" id="KW-0472">Membrane</keyword>
<evidence type="ECO:0000313" key="8">
    <source>
        <dbReference type="Proteomes" id="UP001596044"/>
    </source>
</evidence>
<feature type="transmembrane region" description="Helical" evidence="6">
    <location>
        <begin position="193"/>
        <end position="213"/>
    </location>
</feature>
<dbReference type="RefSeq" id="WP_377525844.1">
    <property type="nucleotide sequence ID" value="NZ_JAQFVF010000022.1"/>
</dbReference>
<feature type="transmembrane region" description="Helical" evidence="6">
    <location>
        <begin position="159"/>
        <end position="181"/>
    </location>
</feature>